<keyword evidence="2" id="KW-1133">Transmembrane helix</keyword>
<proteinExistence type="predicted"/>
<dbReference type="RefSeq" id="WP_149170931.1">
    <property type="nucleotide sequence ID" value="NZ_VTOY01000002.1"/>
</dbReference>
<organism evidence="3 4">
    <name type="scientific">Selenomonas ruminis</name>
    <dbReference type="NCBI Taxonomy" id="2593411"/>
    <lineage>
        <taxon>Bacteria</taxon>
        <taxon>Bacillati</taxon>
        <taxon>Bacillota</taxon>
        <taxon>Negativicutes</taxon>
        <taxon>Selenomonadales</taxon>
        <taxon>Selenomonadaceae</taxon>
        <taxon>Selenomonas</taxon>
    </lineage>
</organism>
<comment type="caution">
    <text evidence="3">The sequence shown here is derived from an EMBL/GenBank/DDBJ whole genome shotgun (WGS) entry which is preliminary data.</text>
</comment>
<evidence type="ECO:0000313" key="3">
    <source>
        <dbReference type="EMBL" id="TYZ24015.1"/>
    </source>
</evidence>
<name>A0A5D6WAK2_9FIRM</name>
<evidence type="ECO:0000256" key="2">
    <source>
        <dbReference type="SAM" id="Phobius"/>
    </source>
</evidence>
<gene>
    <name evidence="3" type="ORF">FZ040_04655</name>
</gene>
<feature type="region of interest" description="Disordered" evidence="1">
    <location>
        <begin position="1"/>
        <end position="28"/>
    </location>
</feature>
<protein>
    <recommendedName>
        <fullName evidence="5">Preprotein translocase subunit SecG</fullName>
    </recommendedName>
</protein>
<feature type="compositionally biased region" description="Basic residues" evidence="1">
    <location>
        <begin position="1"/>
        <end position="13"/>
    </location>
</feature>
<dbReference type="AlphaFoldDB" id="A0A5D6WAK2"/>
<accession>A0A5D6WAK2</accession>
<keyword evidence="2" id="KW-0812">Transmembrane</keyword>
<keyword evidence="2" id="KW-0472">Membrane</keyword>
<dbReference type="OrthoDB" id="1629525at2"/>
<sequence>MSDRRRAQKNHIRAARDWLGQAENSLDQENDVRGDLKLMLAKAELAQVKDSPRGAKIKRWAGRLLPALVAVVLVAAGMAIIPHGGKAPAGQEQDASLSTETVGESEKPTGKVLPRQEGEAEPAAPAPVQPRVASEVPQKAPPEAAKEQPVQPQSERSAAIPQKSGQVPDAETQKLMQSAGKALRQ</sequence>
<dbReference type="EMBL" id="VTOY01000002">
    <property type="protein sequence ID" value="TYZ24015.1"/>
    <property type="molecule type" value="Genomic_DNA"/>
</dbReference>
<feature type="compositionally biased region" description="Basic and acidic residues" evidence="1">
    <location>
        <begin position="104"/>
        <end position="118"/>
    </location>
</feature>
<keyword evidence="4" id="KW-1185">Reference proteome</keyword>
<evidence type="ECO:0008006" key="5">
    <source>
        <dbReference type="Google" id="ProtNLM"/>
    </source>
</evidence>
<evidence type="ECO:0000313" key="4">
    <source>
        <dbReference type="Proteomes" id="UP000323646"/>
    </source>
</evidence>
<reference evidence="3 4" key="1">
    <citation type="submission" date="2019-08" db="EMBL/GenBank/DDBJ databases">
        <title>Selenomonas sp. mPRGC5 and Selenomonas sp. mPRGC8 isolated from ruminal fluid of dairy goat (Capra hircus).</title>
        <authorList>
            <person name="Poothong S."/>
            <person name="Nuengjamnong C."/>
            <person name="Tanasupawat S."/>
        </authorList>
    </citation>
    <scope>NUCLEOTIDE SEQUENCE [LARGE SCALE GENOMIC DNA]</scope>
    <source>
        <strain evidence="4">mPRGC5</strain>
    </source>
</reference>
<dbReference type="Proteomes" id="UP000323646">
    <property type="component" value="Unassembled WGS sequence"/>
</dbReference>
<feature type="transmembrane region" description="Helical" evidence="2">
    <location>
        <begin position="60"/>
        <end position="81"/>
    </location>
</feature>
<evidence type="ECO:0000256" key="1">
    <source>
        <dbReference type="SAM" id="MobiDB-lite"/>
    </source>
</evidence>
<feature type="compositionally biased region" description="Polar residues" evidence="1">
    <location>
        <begin position="93"/>
        <end position="102"/>
    </location>
</feature>
<feature type="region of interest" description="Disordered" evidence="1">
    <location>
        <begin position="85"/>
        <end position="185"/>
    </location>
</feature>